<reference evidence="1 2" key="1">
    <citation type="submission" date="2018-03" db="EMBL/GenBank/DDBJ databases">
        <title>Genomic Encyclopedia of Archaeal and Bacterial Type Strains, Phase II (KMG-II): from individual species to whole genera.</title>
        <authorList>
            <person name="Goeker M."/>
        </authorList>
    </citation>
    <scope>NUCLEOTIDE SEQUENCE [LARGE SCALE GENOMIC DNA]</scope>
    <source>
        <strain evidence="1 2">DSM 29328</strain>
    </source>
</reference>
<dbReference type="Proteomes" id="UP000239480">
    <property type="component" value="Unassembled WGS sequence"/>
</dbReference>
<evidence type="ECO:0000313" key="1">
    <source>
        <dbReference type="EMBL" id="PRY25019.1"/>
    </source>
</evidence>
<evidence type="ECO:0000313" key="2">
    <source>
        <dbReference type="Proteomes" id="UP000239480"/>
    </source>
</evidence>
<comment type="caution">
    <text evidence="1">The sequence shown here is derived from an EMBL/GenBank/DDBJ whole genome shotgun (WGS) entry which is preliminary data.</text>
</comment>
<dbReference type="EMBL" id="PVTD01000002">
    <property type="protein sequence ID" value="PRY25019.1"/>
    <property type="molecule type" value="Genomic_DNA"/>
</dbReference>
<keyword evidence="2" id="KW-1185">Reference proteome</keyword>
<proteinExistence type="predicted"/>
<gene>
    <name evidence="1" type="ORF">CLV78_102196</name>
</gene>
<accession>A0A2T0RUZ3</accession>
<organism evidence="1 2">
    <name type="scientific">Aliiruegeria haliotis</name>
    <dbReference type="NCBI Taxonomy" id="1280846"/>
    <lineage>
        <taxon>Bacteria</taxon>
        <taxon>Pseudomonadati</taxon>
        <taxon>Pseudomonadota</taxon>
        <taxon>Alphaproteobacteria</taxon>
        <taxon>Rhodobacterales</taxon>
        <taxon>Roseobacteraceae</taxon>
        <taxon>Aliiruegeria</taxon>
    </lineage>
</organism>
<sequence length="263" mass="28848">MHGVGMSDGGGIVLMIGSGPDATRCRDWPRGAISTIVAINNAWQLRPDWDYLAFPDDFAEDRKPHRQAPSQRIVRSDAYVPANNTYGGVLFAGGTMAFSAAYWALAALKPRVLAFLGCDMVYPATGRTHFYGTGSADPLRRDVSLRDLEAKSARLELLAAQDGCACVRLSEGDSRLTFPPVAPAALSKVARPVLRNSGHAIRAALDAEIRSGMRFDSGRYWDHLAEIDIPEIDEIDRLWRHAFASETGRHIDRARSDRAAVLR</sequence>
<dbReference type="RefSeq" id="WP_106203957.1">
    <property type="nucleotide sequence ID" value="NZ_PVTD01000002.1"/>
</dbReference>
<name>A0A2T0RUZ3_9RHOB</name>
<protein>
    <submittedName>
        <fullName evidence="1">Uncharacterized protein</fullName>
    </submittedName>
</protein>
<dbReference type="AlphaFoldDB" id="A0A2T0RUZ3"/>
<dbReference type="OrthoDB" id="6638257at2"/>